<feature type="transmembrane region" description="Helical" evidence="5">
    <location>
        <begin position="200"/>
        <end position="220"/>
    </location>
</feature>
<feature type="transmembrane region" description="Helical" evidence="5">
    <location>
        <begin position="135"/>
        <end position="165"/>
    </location>
</feature>
<dbReference type="EMBL" id="DRTX01000194">
    <property type="protein sequence ID" value="HHF53462.1"/>
    <property type="molecule type" value="Genomic_DNA"/>
</dbReference>
<evidence type="ECO:0000256" key="2">
    <source>
        <dbReference type="ARBA" id="ARBA00022692"/>
    </source>
</evidence>
<proteinExistence type="predicted"/>
<feature type="transmembrane region" description="Helical" evidence="5">
    <location>
        <begin position="225"/>
        <end position="243"/>
    </location>
</feature>
<evidence type="ECO:0000256" key="4">
    <source>
        <dbReference type="ARBA" id="ARBA00023136"/>
    </source>
</evidence>
<evidence type="ECO:0008006" key="7">
    <source>
        <dbReference type="Google" id="ProtNLM"/>
    </source>
</evidence>
<feature type="transmembrane region" description="Helical" evidence="5">
    <location>
        <begin position="83"/>
        <end position="101"/>
    </location>
</feature>
<feature type="transmembrane region" description="Helical" evidence="5">
    <location>
        <begin position="107"/>
        <end position="123"/>
    </location>
</feature>
<keyword evidence="4 5" id="KW-0472">Membrane</keyword>
<comment type="subcellular location">
    <subcellularLocation>
        <location evidence="1">Membrane</location>
        <topology evidence="1">Multi-pass membrane protein</topology>
    </subcellularLocation>
</comment>
<feature type="transmembrane region" description="Helical" evidence="5">
    <location>
        <begin position="33"/>
        <end position="52"/>
    </location>
</feature>
<feature type="transmembrane region" description="Helical" evidence="5">
    <location>
        <begin position="249"/>
        <end position="270"/>
    </location>
</feature>
<dbReference type="GO" id="GO:0016765">
    <property type="term" value="F:transferase activity, transferring alkyl or aryl (other than methyl) groups"/>
    <property type="evidence" value="ECO:0007669"/>
    <property type="project" value="InterPro"/>
</dbReference>
<accession>A0A7V5HNF8</accession>
<dbReference type="GO" id="GO:0016020">
    <property type="term" value="C:membrane"/>
    <property type="evidence" value="ECO:0007669"/>
    <property type="project" value="UniProtKB-SubCell"/>
</dbReference>
<gene>
    <name evidence="6" type="ORF">ENL43_03760</name>
</gene>
<evidence type="ECO:0000256" key="3">
    <source>
        <dbReference type="ARBA" id="ARBA00022989"/>
    </source>
</evidence>
<dbReference type="Gene3D" id="1.10.357.140">
    <property type="entry name" value="UbiA prenyltransferase"/>
    <property type="match status" value="1"/>
</dbReference>
<dbReference type="InterPro" id="IPR050475">
    <property type="entry name" value="Prenyltransferase_related"/>
</dbReference>
<dbReference type="PANTHER" id="PTHR42723:SF1">
    <property type="entry name" value="CHLOROPHYLL SYNTHASE, CHLOROPLASTIC"/>
    <property type="match status" value="1"/>
</dbReference>
<evidence type="ECO:0000256" key="5">
    <source>
        <dbReference type="SAM" id="Phobius"/>
    </source>
</evidence>
<dbReference type="InterPro" id="IPR000537">
    <property type="entry name" value="UbiA_prenyltransferase"/>
</dbReference>
<organism evidence="6">
    <name type="scientific">candidate division WOR-3 bacterium</name>
    <dbReference type="NCBI Taxonomy" id="2052148"/>
    <lineage>
        <taxon>Bacteria</taxon>
        <taxon>Bacteria division WOR-3</taxon>
    </lineage>
</organism>
<comment type="caution">
    <text evidence="6">The sequence shown here is derived from an EMBL/GenBank/DDBJ whole genome shotgun (WGS) entry which is preliminary data.</text>
</comment>
<reference evidence="6" key="1">
    <citation type="journal article" date="2020" name="mSystems">
        <title>Genome- and Community-Level Interaction Insights into Carbon Utilization and Element Cycling Functions of Hydrothermarchaeota in Hydrothermal Sediment.</title>
        <authorList>
            <person name="Zhou Z."/>
            <person name="Liu Y."/>
            <person name="Xu W."/>
            <person name="Pan J."/>
            <person name="Luo Z.H."/>
            <person name="Li M."/>
        </authorList>
    </citation>
    <scope>NUCLEOTIDE SEQUENCE [LARGE SCALE GENOMIC DNA]</scope>
    <source>
        <strain evidence="6">HyVt-96</strain>
    </source>
</reference>
<dbReference type="InterPro" id="IPR044878">
    <property type="entry name" value="UbiA_sf"/>
</dbReference>
<dbReference type="Proteomes" id="UP000886050">
    <property type="component" value="Unassembled WGS sequence"/>
</dbReference>
<sequence length="271" mass="30135">MNKFKAFILLTRPLNSLIAIFVVFVALRIAGCFTFSDFLIASLAVVLLSSFANSMNDFMDYKVDKTAHPKRPLPSGALNSREAAVFTIVLFVLTLVMSFAVNRSSRIIFFVILVLIISYNLYFKRVAFLGNLMVSVILGGTFIFAGSICGNVKAEIIPFFFALLYNLARELVKDAEDSEKEVEYGYRTLPVVLGINGTKALLIFYNALILLYAVIVYLLAYRSNIYLAIITLVSVITLVASAISRNFTFLSLLYKILMIPVLVAIWIGGVK</sequence>
<dbReference type="Pfam" id="PF01040">
    <property type="entry name" value="UbiA"/>
    <property type="match status" value="1"/>
</dbReference>
<keyword evidence="3 5" id="KW-1133">Transmembrane helix</keyword>
<dbReference type="PANTHER" id="PTHR42723">
    <property type="entry name" value="CHLOROPHYLL SYNTHASE"/>
    <property type="match status" value="1"/>
</dbReference>
<feature type="transmembrane region" description="Helical" evidence="5">
    <location>
        <begin position="7"/>
        <end position="27"/>
    </location>
</feature>
<dbReference type="AlphaFoldDB" id="A0A7V5HNF8"/>
<protein>
    <recommendedName>
        <fullName evidence="7">Geranylgeranylglycerol-phosphate geranylgeranyltransferase</fullName>
    </recommendedName>
</protein>
<name>A0A7V5HNF8_UNCW3</name>
<evidence type="ECO:0000313" key="6">
    <source>
        <dbReference type="EMBL" id="HHF53462.1"/>
    </source>
</evidence>
<keyword evidence="2 5" id="KW-0812">Transmembrane</keyword>
<evidence type="ECO:0000256" key="1">
    <source>
        <dbReference type="ARBA" id="ARBA00004141"/>
    </source>
</evidence>